<feature type="transmembrane region" description="Helical" evidence="7">
    <location>
        <begin position="217"/>
        <end position="236"/>
    </location>
</feature>
<evidence type="ECO:0000313" key="9">
    <source>
        <dbReference type="EMBL" id="NKZ24715.1"/>
    </source>
</evidence>
<evidence type="ECO:0000256" key="5">
    <source>
        <dbReference type="ARBA" id="ARBA00022989"/>
    </source>
</evidence>
<keyword evidence="5 7" id="KW-1133">Transmembrane helix</keyword>
<keyword evidence="6 7" id="KW-0472">Membrane</keyword>
<dbReference type="Pfam" id="PF00892">
    <property type="entry name" value="EamA"/>
    <property type="match status" value="2"/>
</dbReference>
<comment type="similarity">
    <text evidence="2">Belongs to the EamA transporter family.</text>
</comment>
<organism evidence="9 10">
    <name type="scientific">Periweissella fabalis</name>
    <dbReference type="NCBI Taxonomy" id="1070421"/>
    <lineage>
        <taxon>Bacteria</taxon>
        <taxon>Bacillati</taxon>
        <taxon>Bacillota</taxon>
        <taxon>Bacilli</taxon>
        <taxon>Lactobacillales</taxon>
        <taxon>Lactobacillaceae</taxon>
        <taxon>Periweissella</taxon>
    </lineage>
</organism>
<feature type="transmembrane region" description="Helical" evidence="7">
    <location>
        <begin position="273"/>
        <end position="293"/>
    </location>
</feature>
<reference evidence="9 10" key="1">
    <citation type="submission" date="2020-04" db="EMBL/GenBank/DDBJ databases">
        <title>MicrobeNet Type strains.</title>
        <authorList>
            <person name="Nicholson A.C."/>
        </authorList>
    </citation>
    <scope>NUCLEOTIDE SEQUENCE [LARGE SCALE GENOMIC DNA]</scope>
    <source>
        <strain evidence="9 10">CCUG 61472</strain>
    </source>
</reference>
<evidence type="ECO:0000313" key="10">
    <source>
        <dbReference type="Proteomes" id="UP000549765"/>
    </source>
</evidence>
<dbReference type="SUPFAM" id="SSF103481">
    <property type="entry name" value="Multidrug resistance efflux transporter EmrE"/>
    <property type="match status" value="2"/>
</dbReference>
<feature type="domain" description="EamA" evidence="8">
    <location>
        <begin position="6"/>
        <end position="144"/>
    </location>
</feature>
<keyword evidence="3" id="KW-1003">Cell membrane</keyword>
<feature type="transmembrane region" description="Helical" evidence="7">
    <location>
        <begin position="99"/>
        <end position="120"/>
    </location>
</feature>
<evidence type="ECO:0000256" key="1">
    <source>
        <dbReference type="ARBA" id="ARBA00004651"/>
    </source>
</evidence>
<evidence type="ECO:0000256" key="4">
    <source>
        <dbReference type="ARBA" id="ARBA00022692"/>
    </source>
</evidence>
<dbReference type="RefSeq" id="WP_168722510.1">
    <property type="nucleotide sequence ID" value="NZ_JAAXPN010000009.1"/>
</dbReference>
<name>A0A7X6N657_9LACO</name>
<keyword evidence="4 7" id="KW-0812">Transmembrane</keyword>
<proteinExistence type="inferred from homology"/>
<evidence type="ECO:0000259" key="8">
    <source>
        <dbReference type="Pfam" id="PF00892"/>
    </source>
</evidence>
<feature type="transmembrane region" description="Helical" evidence="7">
    <location>
        <begin position="132"/>
        <end position="152"/>
    </location>
</feature>
<dbReference type="GO" id="GO:0005886">
    <property type="term" value="C:plasma membrane"/>
    <property type="evidence" value="ECO:0007669"/>
    <property type="project" value="UniProtKB-SubCell"/>
</dbReference>
<feature type="transmembrane region" description="Helical" evidence="7">
    <location>
        <begin position="158"/>
        <end position="176"/>
    </location>
</feature>
<feature type="transmembrane region" description="Helical" evidence="7">
    <location>
        <begin position="72"/>
        <end position="93"/>
    </location>
</feature>
<dbReference type="EMBL" id="JAAXPN010000009">
    <property type="protein sequence ID" value="NKZ24715.1"/>
    <property type="molecule type" value="Genomic_DNA"/>
</dbReference>
<dbReference type="InterPro" id="IPR000620">
    <property type="entry name" value="EamA_dom"/>
</dbReference>
<comment type="subcellular location">
    <subcellularLocation>
        <location evidence="1">Cell membrane</location>
        <topology evidence="1">Multi-pass membrane protein</topology>
    </subcellularLocation>
</comment>
<evidence type="ECO:0000256" key="2">
    <source>
        <dbReference type="ARBA" id="ARBA00007362"/>
    </source>
</evidence>
<evidence type="ECO:0000256" key="6">
    <source>
        <dbReference type="ARBA" id="ARBA00023136"/>
    </source>
</evidence>
<evidence type="ECO:0000256" key="3">
    <source>
        <dbReference type="ARBA" id="ARBA00022475"/>
    </source>
</evidence>
<gene>
    <name evidence="9" type="ORF">HF964_07905</name>
</gene>
<accession>A0A7X6N657</accession>
<feature type="transmembrane region" description="Helical" evidence="7">
    <location>
        <begin position="38"/>
        <end position="57"/>
    </location>
</feature>
<dbReference type="InterPro" id="IPR050638">
    <property type="entry name" value="AA-Vitamin_Transporters"/>
</dbReference>
<dbReference type="Proteomes" id="UP000549765">
    <property type="component" value="Unassembled WGS sequence"/>
</dbReference>
<dbReference type="InterPro" id="IPR037185">
    <property type="entry name" value="EmrE-like"/>
</dbReference>
<sequence length="303" mass="33371">MNSKYLGILLAALGATFFGISAAVSSLLFKHISVSPEWLVSVRMFFTGVILLTYLSIKRQPIFKIWTSKRDVLLLLFFAIFGVYISQSAFIFSVYFGNAAIGTILQALAPAIIVLVLVIFKRILPRGSEIIAIMISLMGVFLLITNGNLAQLVVPTKAVYWGLISTLGTVAYTLIPRGLLRRYSALPIVGWGMLIGGIFSNFQHPVWKMPAHFDLQSIGYVTVIVIIGTLMSYICYLMSLNYLSPAMVSMLGTFEPLTATVLAVVLLNVGFQFWQAIGTILALGAVIIINLPAQIRWRVWVAK</sequence>
<dbReference type="AlphaFoldDB" id="A0A7X6N657"/>
<evidence type="ECO:0000256" key="7">
    <source>
        <dbReference type="SAM" id="Phobius"/>
    </source>
</evidence>
<dbReference type="PANTHER" id="PTHR32322:SF18">
    <property type="entry name" value="S-ADENOSYLMETHIONINE_S-ADENOSYLHOMOCYSTEINE TRANSPORTER"/>
    <property type="match status" value="1"/>
</dbReference>
<feature type="domain" description="EamA" evidence="8">
    <location>
        <begin position="157"/>
        <end position="290"/>
    </location>
</feature>
<keyword evidence="10" id="KW-1185">Reference proteome</keyword>
<comment type="caution">
    <text evidence="9">The sequence shown here is derived from an EMBL/GenBank/DDBJ whole genome shotgun (WGS) entry which is preliminary data.</text>
</comment>
<protein>
    <submittedName>
        <fullName evidence="9">EamA family transporter</fullName>
    </submittedName>
</protein>
<dbReference type="PANTHER" id="PTHR32322">
    <property type="entry name" value="INNER MEMBRANE TRANSPORTER"/>
    <property type="match status" value="1"/>
</dbReference>
<feature type="transmembrane region" description="Helical" evidence="7">
    <location>
        <begin position="183"/>
        <end position="202"/>
    </location>
</feature>
<feature type="transmembrane region" description="Helical" evidence="7">
    <location>
        <begin position="248"/>
        <end position="267"/>
    </location>
</feature>